<sequence length="74" mass="8840">MPLLWELCDRKSRAILGYLFKEEQGYWPDWDERSGKTKKLEKPTYDHAIEVEPEVDPELVRDMAKPPQSQRHVE</sequence>
<reference evidence="2" key="1">
    <citation type="submission" date="2020-03" db="EMBL/GenBank/DDBJ databases">
        <title>The deep terrestrial virosphere.</title>
        <authorList>
            <person name="Holmfeldt K."/>
            <person name="Nilsson E."/>
            <person name="Simone D."/>
            <person name="Lopez-Fernandez M."/>
            <person name="Wu X."/>
            <person name="de Brujin I."/>
            <person name="Lundin D."/>
            <person name="Andersson A."/>
            <person name="Bertilsson S."/>
            <person name="Dopson M."/>
        </authorList>
    </citation>
    <scope>NUCLEOTIDE SEQUENCE</scope>
    <source>
        <strain evidence="2">MM415A01442</strain>
    </source>
</reference>
<gene>
    <name evidence="2" type="ORF">MM415A01442_0007</name>
</gene>
<protein>
    <submittedName>
        <fullName evidence="2">Uncharacterized protein</fullName>
    </submittedName>
</protein>
<dbReference type="AlphaFoldDB" id="A0A6M3K6F1"/>
<dbReference type="EMBL" id="MT142244">
    <property type="protein sequence ID" value="QJA76797.1"/>
    <property type="molecule type" value="Genomic_DNA"/>
</dbReference>
<feature type="region of interest" description="Disordered" evidence="1">
    <location>
        <begin position="47"/>
        <end position="74"/>
    </location>
</feature>
<organism evidence="2">
    <name type="scientific">viral metagenome</name>
    <dbReference type="NCBI Taxonomy" id="1070528"/>
    <lineage>
        <taxon>unclassified sequences</taxon>
        <taxon>metagenomes</taxon>
        <taxon>organismal metagenomes</taxon>
    </lineage>
</organism>
<proteinExistence type="predicted"/>
<evidence type="ECO:0000313" key="2">
    <source>
        <dbReference type="EMBL" id="QJA76797.1"/>
    </source>
</evidence>
<evidence type="ECO:0000256" key="1">
    <source>
        <dbReference type="SAM" id="MobiDB-lite"/>
    </source>
</evidence>
<name>A0A6M3K6F1_9ZZZZ</name>
<accession>A0A6M3K6F1</accession>